<sequence>MSSERKKKSKASSSRKGNPIPEYVHVPETVFSLSEKPVCSFSGHLDDVLDLSWSRSQLLLSSSMDKTVRLWDMETKSCLKLFAHNDYVTCIQFNPMDERYFISGSLDAKVRIWSIPDRQLVDWTDLHEMVTAVCYTPDGQGALVGSHKGSCRMYNAEDCKLSQVECVDVQNKKRSQAKKITGFQGNPSEVLVTSADSRVRILDGSEVVHKFRGFRNINSQISASFSSDGKYVVSASEDSHVYIWKRDEPRPRGVTGKGKSVITTRSQESFQCRDVSVAIPWNGTVKGDPPPLQLHSKRQSKRSSAASQPPSATSSPTKEDAAVNSKRHFPPSANDSPTREENSPAKNSKRHLPPLPRKNSSDRSHTAPEEYLSLISHSDSGLGESFASNSSSIRYGDSPSISAAPTPSSSWSSSWLWFDGGSHGNQTVQATAWGLVIVTATLGGEIRTFQNFGLPRKIGRQAHLF</sequence>
<evidence type="ECO:0008006" key="7">
    <source>
        <dbReference type="Google" id="ProtNLM"/>
    </source>
</evidence>
<feature type="repeat" description="WD" evidence="3">
    <location>
        <begin position="81"/>
        <end position="115"/>
    </location>
</feature>
<evidence type="ECO:0000256" key="3">
    <source>
        <dbReference type="PROSITE-ProRule" id="PRU00221"/>
    </source>
</evidence>
<dbReference type="InterPro" id="IPR019775">
    <property type="entry name" value="WD40_repeat_CS"/>
</dbReference>
<dbReference type="PRINTS" id="PR00320">
    <property type="entry name" value="GPROTEINBRPT"/>
</dbReference>
<reference evidence="5" key="1">
    <citation type="submission" date="2022-10" db="EMBL/GenBank/DDBJ databases">
        <authorList>
            <person name="Hyden B.L."/>
            <person name="Feng K."/>
            <person name="Yates T."/>
            <person name="Jawdy S."/>
            <person name="Smart L.B."/>
            <person name="Muchero W."/>
        </authorList>
    </citation>
    <scope>NUCLEOTIDE SEQUENCE</scope>
    <source>
        <tissue evidence="5">Shoot tip</tissue>
    </source>
</reference>
<feature type="compositionally biased region" description="Low complexity" evidence="4">
    <location>
        <begin position="398"/>
        <end position="407"/>
    </location>
</feature>
<feature type="region of interest" description="Disordered" evidence="4">
    <location>
        <begin position="280"/>
        <end position="367"/>
    </location>
</feature>
<evidence type="ECO:0000256" key="4">
    <source>
        <dbReference type="SAM" id="MobiDB-lite"/>
    </source>
</evidence>
<accession>A0ABQ9BDN8</accession>
<feature type="compositionally biased region" description="Low complexity" evidence="4">
    <location>
        <begin position="302"/>
        <end position="316"/>
    </location>
</feature>
<feature type="repeat" description="WD" evidence="3">
    <location>
        <begin position="222"/>
        <end position="245"/>
    </location>
</feature>
<dbReference type="SMART" id="SM00320">
    <property type="entry name" value="WD40"/>
    <property type="match status" value="5"/>
</dbReference>
<dbReference type="Pfam" id="PF00400">
    <property type="entry name" value="WD40"/>
    <property type="match status" value="4"/>
</dbReference>
<evidence type="ECO:0000313" key="6">
    <source>
        <dbReference type="Proteomes" id="UP001141253"/>
    </source>
</evidence>
<proteinExistence type="predicted"/>
<name>A0ABQ9BDN8_9ROSI</name>
<reference evidence="5" key="2">
    <citation type="journal article" date="2023" name="Int. J. Mol. Sci.">
        <title>De Novo Assembly and Annotation of 11 Diverse Shrub Willow (Salix) Genomes Reveals Novel Gene Organization in Sex-Linked Regions.</title>
        <authorList>
            <person name="Hyden B."/>
            <person name="Feng K."/>
            <person name="Yates T.B."/>
            <person name="Jawdy S."/>
            <person name="Cereghino C."/>
            <person name="Smart L.B."/>
            <person name="Muchero W."/>
        </authorList>
    </citation>
    <scope>NUCLEOTIDE SEQUENCE</scope>
    <source>
        <tissue evidence="5">Shoot tip</tissue>
    </source>
</reference>
<evidence type="ECO:0000256" key="2">
    <source>
        <dbReference type="ARBA" id="ARBA00022737"/>
    </source>
</evidence>
<gene>
    <name evidence="5" type="ORF">OIU77_030065</name>
</gene>
<feature type="repeat" description="WD" evidence="3">
    <location>
        <begin position="41"/>
        <end position="81"/>
    </location>
</feature>
<dbReference type="InterPro" id="IPR036322">
    <property type="entry name" value="WD40_repeat_dom_sf"/>
</dbReference>
<evidence type="ECO:0000313" key="5">
    <source>
        <dbReference type="EMBL" id="KAJ6381314.1"/>
    </source>
</evidence>
<keyword evidence="6" id="KW-1185">Reference proteome</keyword>
<organism evidence="5 6">
    <name type="scientific">Salix suchowensis</name>
    <dbReference type="NCBI Taxonomy" id="1278906"/>
    <lineage>
        <taxon>Eukaryota</taxon>
        <taxon>Viridiplantae</taxon>
        <taxon>Streptophyta</taxon>
        <taxon>Embryophyta</taxon>
        <taxon>Tracheophyta</taxon>
        <taxon>Spermatophyta</taxon>
        <taxon>Magnoliopsida</taxon>
        <taxon>eudicotyledons</taxon>
        <taxon>Gunneridae</taxon>
        <taxon>Pentapetalae</taxon>
        <taxon>rosids</taxon>
        <taxon>fabids</taxon>
        <taxon>Malpighiales</taxon>
        <taxon>Salicaceae</taxon>
        <taxon>Saliceae</taxon>
        <taxon>Salix</taxon>
    </lineage>
</organism>
<dbReference type="PANTHER" id="PTHR14221">
    <property type="entry name" value="WD REPEAT DOMAIN 44"/>
    <property type="match status" value="1"/>
</dbReference>
<protein>
    <recommendedName>
        <fullName evidence="7">WD repeat-containing protein 44</fullName>
    </recommendedName>
</protein>
<feature type="compositionally biased region" description="Basic residues" evidence="4">
    <location>
        <begin position="1"/>
        <end position="10"/>
    </location>
</feature>
<dbReference type="PANTHER" id="PTHR14221:SF41">
    <property type="entry name" value="TRANSDUCIN_WD40 REPEAT-LIKE SUPERFAMILY PROTEIN"/>
    <property type="match status" value="1"/>
</dbReference>
<dbReference type="PROSITE" id="PS50294">
    <property type="entry name" value="WD_REPEATS_REGION"/>
    <property type="match status" value="2"/>
</dbReference>
<feature type="region of interest" description="Disordered" evidence="4">
    <location>
        <begin position="1"/>
        <end position="21"/>
    </location>
</feature>
<dbReference type="EMBL" id="JAPFFI010000009">
    <property type="protein sequence ID" value="KAJ6381314.1"/>
    <property type="molecule type" value="Genomic_DNA"/>
</dbReference>
<dbReference type="Gene3D" id="2.130.10.10">
    <property type="entry name" value="YVTN repeat-like/Quinoprotein amine dehydrogenase"/>
    <property type="match status" value="1"/>
</dbReference>
<dbReference type="Proteomes" id="UP001141253">
    <property type="component" value="Chromosome 6"/>
</dbReference>
<keyword evidence="1 3" id="KW-0853">WD repeat</keyword>
<dbReference type="InterPro" id="IPR040324">
    <property type="entry name" value="WDR44/Dgr2"/>
</dbReference>
<dbReference type="InterPro" id="IPR001680">
    <property type="entry name" value="WD40_rpt"/>
</dbReference>
<feature type="region of interest" description="Disordered" evidence="4">
    <location>
        <begin position="379"/>
        <end position="407"/>
    </location>
</feature>
<dbReference type="InterPro" id="IPR020472">
    <property type="entry name" value="WD40_PAC1"/>
</dbReference>
<comment type="caution">
    <text evidence="5">The sequence shown here is derived from an EMBL/GenBank/DDBJ whole genome shotgun (WGS) entry which is preliminary data.</text>
</comment>
<dbReference type="PROSITE" id="PS00678">
    <property type="entry name" value="WD_REPEATS_1"/>
    <property type="match status" value="1"/>
</dbReference>
<dbReference type="SUPFAM" id="SSF50978">
    <property type="entry name" value="WD40 repeat-like"/>
    <property type="match status" value="1"/>
</dbReference>
<dbReference type="PROSITE" id="PS50082">
    <property type="entry name" value="WD_REPEATS_2"/>
    <property type="match status" value="3"/>
</dbReference>
<dbReference type="InterPro" id="IPR015943">
    <property type="entry name" value="WD40/YVTN_repeat-like_dom_sf"/>
</dbReference>
<keyword evidence="2" id="KW-0677">Repeat</keyword>
<evidence type="ECO:0000256" key="1">
    <source>
        <dbReference type="ARBA" id="ARBA00022574"/>
    </source>
</evidence>